<keyword evidence="5" id="KW-0472">Membrane</keyword>
<feature type="repeat" description="WD" evidence="3">
    <location>
        <begin position="1048"/>
        <end position="1083"/>
    </location>
</feature>
<feature type="repeat" description="WD" evidence="3">
    <location>
        <begin position="785"/>
        <end position="817"/>
    </location>
</feature>
<evidence type="ECO:0000256" key="5">
    <source>
        <dbReference type="SAM" id="Phobius"/>
    </source>
</evidence>
<feature type="compositionally biased region" description="Basic and acidic residues" evidence="4">
    <location>
        <begin position="278"/>
        <end position="301"/>
    </location>
</feature>
<dbReference type="InterPro" id="IPR001680">
    <property type="entry name" value="WD40_rpt"/>
</dbReference>
<dbReference type="SUPFAM" id="SSF52200">
    <property type="entry name" value="Toll/Interleukin receptor TIR domain"/>
    <property type="match status" value="1"/>
</dbReference>
<evidence type="ECO:0000256" key="2">
    <source>
        <dbReference type="ARBA" id="ARBA00022737"/>
    </source>
</evidence>
<dbReference type="SUPFAM" id="SSF50998">
    <property type="entry name" value="Quinoprotein alcohol dehydrogenase-like"/>
    <property type="match status" value="1"/>
</dbReference>
<feature type="repeat" description="WD" evidence="3">
    <location>
        <begin position="885"/>
        <end position="907"/>
    </location>
</feature>
<evidence type="ECO:0000256" key="1">
    <source>
        <dbReference type="ARBA" id="ARBA00022574"/>
    </source>
</evidence>
<dbReference type="PROSITE" id="PS50294">
    <property type="entry name" value="WD_REPEATS_REGION"/>
    <property type="match status" value="3"/>
</dbReference>
<feature type="compositionally biased region" description="Low complexity" evidence="4">
    <location>
        <begin position="723"/>
        <end position="734"/>
    </location>
</feature>
<feature type="region of interest" description="Disordered" evidence="4">
    <location>
        <begin position="698"/>
        <end position="779"/>
    </location>
</feature>
<dbReference type="Pfam" id="PF00400">
    <property type="entry name" value="WD40"/>
    <property type="match status" value="3"/>
</dbReference>
<dbReference type="AlphaFoldDB" id="A0A919TCY5"/>
<keyword evidence="2" id="KW-0677">Repeat</keyword>
<organism evidence="7 8">
    <name type="scientific">Paractinoplanes toevensis</name>
    <dbReference type="NCBI Taxonomy" id="571911"/>
    <lineage>
        <taxon>Bacteria</taxon>
        <taxon>Bacillati</taxon>
        <taxon>Actinomycetota</taxon>
        <taxon>Actinomycetes</taxon>
        <taxon>Micromonosporales</taxon>
        <taxon>Micromonosporaceae</taxon>
        <taxon>Paractinoplanes</taxon>
    </lineage>
</organism>
<dbReference type="EMBL" id="BOQN01000050">
    <property type="protein sequence ID" value="GIM91889.1"/>
    <property type="molecule type" value="Genomic_DNA"/>
</dbReference>
<sequence length="1218" mass="130339">MTSDTEPHIDLRTGPVKVATIRDDTISRLFSWGAGMHNLTSRDVPTAGGHAMNFDGFISYSHAADGRLAPAVQRGLHRLAKPWHRRRALWIFRDQTGLAVTPGLWSSIQTAMDGSEYFVLLASPEAAESPWVNREIEHWIATKSANRILPVVTDGEWTWDEARGDFSEGSTAVPAALRGVFAEEPFFLDLRWARGSEHLSLHHSRFRDAIAQLAAPMHGMSKDDLEGEDVRQHRRAKRLRSGAVVTLVVLALLASFTGMSAVRNAERAKAAAAEALRQKAVADDQRDNAERSAEEARRQQELADQQQARATLAQQRADQAKTKAEQAEKQAGQARTKAEQAEQDAREQQRLADKAAAEAKRQRGLADEATARKREQQRLAKEAAERAEKLQQEAERQEQIAAEQRRLADEAAAEAAKQQAKADQQQRIAVSRRLMNQANAALVDNPQTALMLGSAAQSINPDATTLRQLTGVVAATHYAGAVEGVIEATYARDGVMAVIGSDRSVALWNVADPREPVRLAVLPVKATATGTGFLESTLVFSPDATTLAYVNAQGAAVLWDVAVRSRPALIATLPSDSAINAVAFSGDGRTFVTGDATPLSILYDLTDRTHPAQLTRIEGDEYHPVERFAFSPDGSMLVVDEGRYAPVYDLTDRRNPAMMNDILSKGGGPITFSPDGQVLAVGRTDGILDFYSMEGRYPGEAPMPTASPTREEPVPPGNPPAPAATTAGLAAKALADGDDTLSPPPMPSFPPDEDFPDDDPTDDDHTPSPPPTMPDLPDEVGFWQIEGLTGRVRALAYSPDGTMVAAGDSTGTVLVWDTTATASPDPIATLKTRGLVSTLSFRNATTLVTTDTSATATTWNLAQAGAGTSLATVGLSGGSAEDTLFSPDGNALIAAASDGVARTWNVQDPSHPVRGADLDLGHGVLQAVAFSRDRRTVATAVTGRAMVTLADGAQPARTTNLDVQARARALEFSPDGRTLAVVTDNGLMLWDVANRLRPVLLGKFSGSFSGAVAFSADGRTVATGGYGEPTVTLWNLADRAAPARLAVLTGHSDDVGALAFSPDGHILASGSDDHAVVLWNVTNRVRPVRLATLYGHSLKLTSVAFSADSHTLATGGDDYATILWDITSPAEPVRMVRLRTDNGKAVKSVVFRPDGRTLAVTAVIGYGVPSVTMWSYSQLNNLRANPAKYACAITGRGLDADEWAGFIPELKYRRTCPK</sequence>
<feature type="compositionally biased region" description="Basic and acidic residues" evidence="4">
    <location>
        <begin position="318"/>
        <end position="328"/>
    </location>
</feature>
<feature type="compositionally biased region" description="Low complexity" evidence="4">
    <location>
        <begin position="302"/>
        <end position="317"/>
    </location>
</feature>
<dbReference type="InterPro" id="IPR015943">
    <property type="entry name" value="WD40/YVTN_repeat-like_dom_sf"/>
</dbReference>
<dbReference type="Gene3D" id="2.130.10.10">
    <property type="entry name" value="YVTN repeat-like/Quinoprotein amine dehydrogenase"/>
    <property type="match status" value="4"/>
</dbReference>
<accession>A0A919TCY5</accession>
<reference evidence="7 8" key="1">
    <citation type="submission" date="2021-03" db="EMBL/GenBank/DDBJ databases">
        <title>Whole genome shotgun sequence of Actinoplanes toevensis NBRC 105298.</title>
        <authorList>
            <person name="Komaki H."/>
            <person name="Tamura T."/>
        </authorList>
    </citation>
    <scope>NUCLEOTIDE SEQUENCE [LARGE SCALE GENOMIC DNA]</scope>
    <source>
        <strain evidence="7 8">NBRC 105298</strain>
    </source>
</reference>
<dbReference type="InterPro" id="IPR019775">
    <property type="entry name" value="WD40_repeat_CS"/>
</dbReference>
<dbReference type="SMART" id="SM00320">
    <property type="entry name" value="WD40"/>
    <property type="match status" value="11"/>
</dbReference>
<dbReference type="CDD" id="cd06503">
    <property type="entry name" value="ATP-synt_Fo_b"/>
    <property type="match status" value="1"/>
</dbReference>
<protein>
    <recommendedName>
        <fullName evidence="6">TIR domain-containing protein</fullName>
    </recommendedName>
</protein>
<feature type="region of interest" description="Disordered" evidence="4">
    <location>
        <begin position="278"/>
        <end position="405"/>
    </location>
</feature>
<evidence type="ECO:0000259" key="6">
    <source>
        <dbReference type="SMART" id="SM00255"/>
    </source>
</evidence>
<dbReference type="Pfam" id="PF13676">
    <property type="entry name" value="TIR_2"/>
    <property type="match status" value="1"/>
</dbReference>
<dbReference type="InterPro" id="IPR011047">
    <property type="entry name" value="Quinoprotein_ADH-like_sf"/>
</dbReference>
<dbReference type="PANTHER" id="PTHR22847">
    <property type="entry name" value="WD40 REPEAT PROTEIN"/>
    <property type="match status" value="1"/>
</dbReference>
<feature type="domain" description="TIR" evidence="6">
    <location>
        <begin position="53"/>
        <end position="197"/>
    </location>
</feature>
<dbReference type="SUPFAM" id="SSF82171">
    <property type="entry name" value="DPP6 N-terminal domain-like"/>
    <property type="match status" value="1"/>
</dbReference>
<dbReference type="PANTHER" id="PTHR22847:SF637">
    <property type="entry name" value="WD REPEAT DOMAIN 5B"/>
    <property type="match status" value="1"/>
</dbReference>
<feature type="transmembrane region" description="Helical" evidence="5">
    <location>
        <begin position="241"/>
        <end position="262"/>
    </location>
</feature>
<dbReference type="InterPro" id="IPR000157">
    <property type="entry name" value="TIR_dom"/>
</dbReference>
<comment type="caution">
    <text evidence="7">The sequence shown here is derived from an EMBL/GenBank/DDBJ whole genome shotgun (WGS) entry which is preliminary data.</text>
</comment>
<dbReference type="PROSITE" id="PS50082">
    <property type="entry name" value="WD_REPEATS_2"/>
    <property type="match status" value="4"/>
</dbReference>
<dbReference type="GO" id="GO:0007165">
    <property type="term" value="P:signal transduction"/>
    <property type="evidence" value="ECO:0007669"/>
    <property type="project" value="InterPro"/>
</dbReference>
<keyword evidence="5" id="KW-0812">Transmembrane</keyword>
<evidence type="ECO:0000256" key="3">
    <source>
        <dbReference type="PROSITE-ProRule" id="PRU00221"/>
    </source>
</evidence>
<dbReference type="PROSITE" id="PS00678">
    <property type="entry name" value="WD_REPEATS_1"/>
    <property type="match status" value="3"/>
</dbReference>
<feature type="compositionally biased region" description="Basic and acidic residues" evidence="4">
    <location>
        <begin position="336"/>
        <end position="405"/>
    </location>
</feature>
<evidence type="ECO:0000313" key="8">
    <source>
        <dbReference type="Proteomes" id="UP000677082"/>
    </source>
</evidence>
<feature type="compositionally biased region" description="Acidic residues" evidence="4">
    <location>
        <begin position="751"/>
        <end position="762"/>
    </location>
</feature>
<dbReference type="Gene3D" id="3.40.50.10140">
    <property type="entry name" value="Toll/interleukin-1 receptor homology (TIR) domain"/>
    <property type="match status" value="1"/>
</dbReference>
<evidence type="ECO:0000256" key="4">
    <source>
        <dbReference type="SAM" id="MobiDB-lite"/>
    </source>
</evidence>
<feature type="repeat" description="WD" evidence="3">
    <location>
        <begin position="1093"/>
        <end position="1128"/>
    </location>
</feature>
<keyword evidence="1 3" id="KW-0853">WD repeat</keyword>
<dbReference type="Proteomes" id="UP000677082">
    <property type="component" value="Unassembled WGS sequence"/>
</dbReference>
<gene>
    <name evidence="7" type="ORF">Ato02nite_036820</name>
</gene>
<keyword evidence="5" id="KW-1133">Transmembrane helix</keyword>
<keyword evidence="8" id="KW-1185">Reference proteome</keyword>
<name>A0A919TCY5_9ACTN</name>
<evidence type="ECO:0000313" key="7">
    <source>
        <dbReference type="EMBL" id="GIM91889.1"/>
    </source>
</evidence>
<dbReference type="InterPro" id="IPR035897">
    <property type="entry name" value="Toll_tir_struct_dom_sf"/>
</dbReference>
<proteinExistence type="predicted"/>
<dbReference type="SMART" id="SM00255">
    <property type="entry name" value="TIR"/>
    <property type="match status" value="1"/>
</dbReference>